<accession>G7E1S0</accession>
<keyword evidence="5 6" id="KW-0131">Cell cycle</keyword>
<dbReference type="Proteomes" id="UP000009131">
    <property type="component" value="Unassembled WGS sequence"/>
</dbReference>
<comment type="subcellular location">
    <subcellularLocation>
        <location evidence="1 6">Nucleus</location>
    </subcellularLocation>
</comment>
<dbReference type="GO" id="GO:0006974">
    <property type="term" value="P:DNA damage response"/>
    <property type="evidence" value="ECO:0007669"/>
    <property type="project" value="UniProtKB-KW"/>
</dbReference>
<dbReference type="InterPro" id="IPR040038">
    <property type="entry name" value="TIPIN/Csm3/Swi3"/>
</dbReference>
<evidence type="ECO:0000256" key="4">
    <source>
        <dbReference type="ARBA" id="ARBA00023242"/>
    </source>
</evidence>
<dbReference type="AlphaFoldDB" id="G7E1S0"/>
<dbReference type="GO" id="GO:0003677">
    <property type="term" value="F:DNA binding"/>
    <property type="evidence" value="ECO:0007669"/>
    <property type="project" value="TreeGrafter"/>
</dbReference>
<dbReference type="OrthoDB" id="437078at2759"/>
<protein>
    <recommendedName>
        <fullName evidence="6">Chromosome segregation in meiosis protein</fullName>
    </recommendedName>
</protein>
<gene>
    <name evidence="9" type="primary">Mo03451</name>
    <name evidence="9" type="ORF">E5Q_03451</name>
</gene>
<dbReference type="STRING" id="764103.G7E1S0"/>
<reference evidence="9 10" key="1">
    <citation type="journal article" date="2011" name="J. Gen. Appl. Microbiol.">
        <title>Draft genome sequencing of the enigmatic basidiomycete Mixia osmundae.</title>
        <authorList>
            <person name="Nishida H."/>
            <person name="Nagatsuka Y."/>
            <person name="Sugiyama J."/>
        </authorList>
    </citation>
    <scope>NUCLEOTIDE SEQUENCE [LARGE SCALE GENOMIC DNA]</scope>
    <source>
        <strain evidence="10">CBS 9802 / IAM 14324 / JCM 22182 / KY 12970</strain>
    </source>
</reference>
<dbReference type="PANTHER" id="PTHR13220">
    <property type="entry name" value="TIMELESS INTERACTING-RELATED"/>
    <property type="match status" value="1"/>
</dbReference>
<organism evidence="9 10">
    <name type="scientific">Mixia osmundae (strain CBS 9802 / IAM 14324 / JCM 22182 / KY 12970)</name>
    <dbReference type="NCBI Taxonomy" id="764103"/>
    <lineage>
        <taxon>Eukaryota</taxon>
        <taxon>Fungi</taxon>
        <taxon>Dikarya</taxon>
        <taxon>Basidiomycota</taxon>
        <taxon>Pucciniomycotina</taxon>
        <taxon>Mixiomycetes</taxon>
        <taxon>Mixiales</taxon>
        <taxon>Mixiaceae</taxon>
        <taxon>Mixia</taxon>
    </lineage>
</organism>
<dbReference type="RefSeq" id="XP_014565290.1">
    <property type="nucleotide sequence ID" value="XM_014709804.1"/>
</dbReference>
<feature type="region of interest" description="Disordered" evidence="7">
    <location>
        <begin position="296"/>
        <end position="323"/>
    </location>
</feature>
<dbReference type="OMA" id="WRDEVMG"/>
<dbReference type="GO" id="GO:0031298">
    <property type="term" value="C:replication fork protection complex"/>
    <property type="evidence" value="ECO:0007669"/>
    <property type="project" value="TreeGrafter"/>
</dbReference>
<name>G7E1S0_MIXOS</name>
<comment type="similarity">
    <text evidence="2 6">Belongs to the CSM3 family.</text>
</comment>
<sequence length="344" mass="38186">MDAASPLPLPSPGGNRPLFRPPSSPTESTSGSPARRGSAQKRKRGDALQTAESRVKAILARKPRYLGDSDLEDESAVARSQARQESQSEKPRRSAAEEIDRLFAGLSDDEDIQLPPQLDVEAIRARARAGQREPSPAPPDFGLDDLDALGKLDEVGEGKEKKKRVKMDTDRLLSAKGLVKLKESAERFKIKGKGHEMEDLKRLLSMYTLWAHQMNPMGSFHDTISRCENLCKTRLVVSQMKEWRSEFMASKYPSKTSKPKDAELQPNLATRDPDESDVEDDAAFAEAFEARQFAEKVAEPTSVPDDIAPAIGEDPGFNDEDLEMDNFDDFAEAEEAMRQLEQGL</sequence>
<feature type="region of interest" description="Disordered" evidence="7">
    <location>
        <begin position="1"/>
        <end position="114"/>
    </location>
</feature>
<keyword evidence="3 6" id="KW-0227">DNA damage</keyword>
<evidence type="ECO:0000256" key="7">
    <source>
        <dbReference type="SAM" id="MobiDB-lite"/>
    </source>
</evidence>
<feature type="region of interest" description="Disordered" evidence="7">
    <location>
        <begin position="250"/>
        <end position="279"/>
    </location>
</feature>
<feature type="domain" description="Chromosome segregation in meiosis protein 3" evidence="8">
    <location>
        <begin position="166"/>
        <end position="247"/>
    </location>
</feature>
<dbReference type="HOGENOM" id="CLU_806726_0_0_1"/>
<dbReference type="InParanoid" id="G7E1S0"/>
<dbReference type="GO" id="GO:0043111">
    <property type="term" value="P:replication fork arrest"/>
    <property type="evidence" value="ECO:0007669"/>
    <property type="project" value="TreeGrafter"/>
</dbReference>
<evidence type="ECO:0000259" key="8">
    <source>
        <dbReference type="Pfam" id="PF07962"/>
    </source>
</evidence>
<evidence type="ECO:0000313" key="9">
    <source>
        <dbReference type="EMBL" id="GAA96780.1"/>
    </source>
</evidence>
<dbReference type="Pfam" id="PF07962">
    <property type="entry name" value="Swi3"/>
    <property type="match status" value="1"/>
</dbReference>
<dbReference type="eggNOG" id="KOG3004">
    <property type="taxonomic scope" value="Eukaryota"/>
</dbReference>
<proteinExistence type="inferred from homology"/>
<evidence type="ECO:0000256" key="5">
    <source>
        <dbReference type="ARBA" id="ARBA00023306"/>
    </source>
</evidence>
<evidence type="ECO:0000256" key="1">
    <source>
        <dbReference type="ARBA" id="ARBA00004123"/>
    </source>
</evidence>
<keyword evidence="10" id="KW-1185">Reference proteome</keyword>
<evidence type="ECO:0000256" key="2">
    <source>
        <dbReference type="ARBA" id="ARBA00006075"/>
    </source>
</evidence>
<evidence type="ECO:0000256" key="3">
    <source>
        <dbReference type="ARBA" id="ARBA00022763"/>
    </source>
</evidence>
<dbReference type="EMBL" id="BABT02000106">
    <property type="protein sequence ID" value="GAA96780.1"/>
    <property type="molecule type" value="Genomic_DNA"/>
</dbReference>
<keyword evidence="4 6" id="KW-0539">Nucleus</keyword>
<evidence type="ECO:0000256" key="6">
    <source>
        <dbReference type="RuleBase" id="RU366049"/>
    </source>
</evidence>
<comment type="caution">
    <text evidence="9">The sequence shown here is derived from an EMBL/GenBank/DDBJ whole genome shotgun (WGS) entry which is preliminary data.</text>
</comment>
<comment type="function">
    <text evidence="6">Plays an important role in the control of DNA replication and the maintenance of replication fork stability.</text>
</comment>
<feature type="compositionally biased region" description="Basic and acidic residues" evidence="7">
    <location>
        <begin position="86"/>
        <end position="101"/>
    </location>
</feature>
<dbReference type="GO" id="GO:0000076">
    <property type="term" value="P:DNA replication checkpoint signaling"/>
    <property type="evidence" value="ECO:0007669"/>
    <property type="project" value="UniProtKB-UniRule"/>
</dbReference>
<reference evidence="9 10" key="2">
    <citation type="journal article" date="2012" name="Open Biol.">
        <title>Characteristics of nucleosomes and linker DNA regions on the genome of the basidiomycete Mixia osmundae revealed by mono- and dinucleosome mapping.</title>
        <authorList>
            <person name="Nishida H."/>
            <person name="Kondo S."/>
            <person name="Matsumoto T."/>
            <person name="Suzuki Y."/>
            <person name="Yoshikawa H."/>
            <person name="Taylor T.D."/>
            <person name="Sugiyama J."/>
        </authorList>
    </citation>
    <scope>NUCLEOTIDE SEQUENCE [LARGE SCALE GENOMIC DNA]</scope>
    <source>
        <strain evidence="10">CBS 9802 / IAM 14324 / JCM 22182 / KY 12970</strain>
    </source>
</reference>
<dbReference type="InterPro" id="IPR012923">
    <property type="entry name" value="Csm3"/>
</dbReference>
<evidence type="ECO:0000313" key="10">
    <source>
        <dbReference type="Proteomes" id="UP000009131"/>
    </source>
</evidence>
<dbReference type="PANTHER" id="PTHR13220:SF11">
    <property type="entry name" value="TIMELESS-INTERACTING PROTEIN"/>
    <property type="match status" value="1"/>
</dbReference>
<dbReference type="GO" id="GO:0031297">
    <property type="term" value="P:replication fork processing"/>
    <property type="evidence" value="ECO:0007669"/>
    <property type="project" value="UniProtKB-UniRule"/>
</dbReference>